<dbReference type="OrthoDB" id="72269at2759"/>
<evidence type="ECO:0000313" key="3">
    <source>
        <dbReference type="Proteomes" id="UP000316270"/>
    </source>
</evidence>
<keyword evidence="1" id="KW-0472">Membrane</keyword>
<keyword evidence="1" id="KW-1133">Transmembrane helix</keyword>
<accession>A0A517LQL5</accession>
<dbReference type="Proteomes" id="UP000316270">
    <property type="component" value="Chromosome 19"/>
</dbReference>
<proteinExistence type="predicted"/>
<name>A0A517LQL5_9PEZI</name>
<organism evidence="2 3">
    <name type="scientific">Venturia effusa</name>
    <dbReference type="NCBI Taxonomy" id="50376"/>
    <lineage>
        <taxon>Eukaryota</taxon>
        <taxon>Fungi</taxon>
        <taxon>Dikarya</taxon>
        <taxon>Ascomycota</taxon>
        <taxon>Pezizomycotina</taxon>
        <taxon>Dothideomycetes</taxon>
        <taxon>Pleosporomycetidae</taxon>
        <taxon>Venturiales</taxon>
        <taxon>Venturiaceae</taxon>
        <taxon>Venturia</taxon>
    </lineage>
</organism>
<sequence length="372" mass="40680">MSRLLATLLIGLAIFGSISLHGFSLRNGMNDMIEADRVHNLIADGIPNPFMGKLTGVAAVDYMLFTLVNFFWPVCQAETPGLTLVGVVFGGQMVALFTLVMIEGFREGSKGRLVGFIGIYVFLFQTVGYAIFAPAYLAIFVLTSPTFATPTASNLIVSHVDAIPFGILFGYLPLSVVIALPYPAILSLKQKVLAIIFWQPTAHYAIYISKILSSLSPHKAKTSSIHRQLMHLRAAYKFALLFAVPAHLYVWTLSLTSMFWPSLFSAEARESLHPLNALIPPNPLKAWNAEAESIGQASLWLLQWDYWVGSISYMIFAVAAKSYATGKMGSKELAAAIGRMLALGPVAAALTLLWDRDEAVFEKAEKLGKKES</sequence>
<feature type="transmembrane region" description="Helical" evidence="1">
    <location>
        <begin position="114"/>
        <end position="142"/>
    </location>
</feature>
<gene>
    <name evidence="2" type="ORF">FKW77_001187</name>
</gene>
<evidence type="ECO:0000256" key="1">
    <source>
        <dbReference type="SAM" id="Phobius"/>
    </source>
</evidence>
<reference evidence="2 3" key="1">
    <citation type="submission" date="2019-07" db="EMBL/GenBank/DDBJ databases">
        <title>Finished genome of Venturia effusa.</title>
        <authorList>
            <person name="Young C.A."/>
            <person name="Cox M.P."/>
            <person name="Ganley A.R.D."/>
            <person name="David W.J."/>
        </authorList>
    </citation>
    <scope>NUCLEOTIDE SEQUENCE [LARGE SCALE GENOMIC DNA]</scope>
    <source>
        <strain evidence="3">albino</strain>
    </source>
</reference>
<dbReference type="EMBL" id="CP042203">
    <property type="protein sequence ID" value="QDS77932.1"/>
    <property type="molecule type" value="Genomic_DNA"/>
</dbReference>
<keyword evidence="3" id="KW-1185">Reference proteome</keyword>
<feature type="transmembrane region" description="Helical" evidence="1">
    <location>
        <begin position="238"/>
        <end position="260"/>
    </location>
</feature>
<feature type="transmembrane region" description="Helical" evidence="1">
    <location>
        <begin position="162"/>
        <end position="182"/>
    </location>
</feature>
<evidence type="ECO:0000313" key="2">
    <source>
        <dbReference type="EMBL" id="QDS77932.1"/>
    </source>
</evidence>
<protein>
    <submittedName>
        <fullName evidence="2">Uncharacterized protein</fullName>
    </submittedName>
</protein>
<feature type="transmembrane region" description="Helical" evidence="1">
    <location>
        <begin position="336"/>
        <end position="354"/>
    </location>
</feature>
<keyword evidence="1" id="KW-0812">Transmembrane</keyword>
<feature type="transmembrane region" description="Helical" evidence="1">
    <location>
        <begin position="81"/>
        <end position="102"/>
    </location>
</feature>
<dbReference type="AlphaFoldDB" id="A0A517LQL5"/>
<feature type="transmembrane region" description="Helical" evidence="1">
    <location>
        <begin position="306"/>
        <end position="324"/>
    </location>
</feature>